<dbReference type="EMBL" id="CP051006">
    <property type="protein sequence ID" value="QNT92080.1"/>
    <property type="molecule type" value="Genomic_DNA"/>
</dbReference>
<name>A0A7H1PVK0_9ACTN</name>
<dbReference type="AlphaFoldDB" id="A0A7H1PVK0"/>
<protein>
    <submittedName>
        <fullName evidence="2">Uncharacterized protein</fullName>
    </submittedName>
</protein>
<evidence type="ECO:0000256" key="1">
    <source>
        <dbReference type="SAM" id="MobiDB-lite"/>
    </source>
</evidence>
<gene>
    <name evidence="2" type="ORF">HEP81_01751</name>
</gene>
<evidence type="ECO:0000313" key="3">
    <source>
        <dbReference type="Proteomes" id="UP000516422"/>
    </source>
</evidence>
<proteinExistence type="predicted"/>
<dbReference type="Proteomes" id="UP000516422">
    <property type="component" value="Chromosome"/>
</dbReference>
<evidence type="ECO:0000313" key="2">
    <source>
        <dbReference type="EMBL" id="QNT92080.1"/>
    </source>
</evidence>
<reference evidence="2 3" key="1">
    <citation type="submission" date="2020-04" db="EMBL/GenBank/DDBJ databases">
        <title>Characterization and engineering of Streptomyces griseofuscus DSM40191 as a potential heterologous host for expression of BGCs.</title>
        <authorList>
            <person name="Gren T."/>
            <person name="Whitford C.M."/>
            <person name="Mohite O.S."/>
            <person name="Joergensen T.S."/>
            <person name="Nielsen J.B."/>
            <person name="Lee S.Y."/>
            <person name="Weber T."/>
        </authorList>
    </citation>
    <scope>NUCLEOTIDE SEQUENCE [LARGE SCALE GENOMIC DNA]</scope>
    <source>
        <strain evidence="2 3">DSM 40191</strain>
    </source>
</reference>
<sequence length="75" mass="7710">MGVAIFEVSERPETLQGAGIMARKLTNSIRIVVAVVALALGAAAVEAGHTDTQRHGHHVTAEDKGPTVTNPVLGA</sequence>
<organism evidence="2 3">
    <name type="scientific">Streptomyces griseofuscus</name>
    <dbReference type="NCBI Taxonomy" id="146922"/>
    <lineage>
        <taxon>Bacteria</taxon>
        <taxon>Bacillati</taxon>
        <taxon>Actinomycetota</taxon>
        <taxon>Actinomycetes</taxon>
        <taxon>Kitasatosporales</taxon>
        <taxon>Streptomycetaceae</taxon>
        <taxon>Streptomyces</taxon>
    </lineage>
</organism>
<accession>A0A7H1PVK0</accession>
<feature type="compositionally biased region" description="Basic and acidic residues" evidence="1">
    <location>
        <begin position="48"/>
        <end position="65"/>
    </location>
</feature>
<feature type="region of interest" description="Disordered" evidence="1">
    <location>
        <begin position="48"/>
        <end position="75"/>
    </location>
</feature>
<dbReference type="KEGG" id="sgf:HEP81_01751"/>